<feature type="binding site" evidence="12">
    <location>
        <position position="368"/>
    </location>
    <ligand>
        <name>FAD</name>
        <dbReference type="ChEBI" id="CHEBI:57692"/>
    </ligand>
</feature>
<dbReference type="InterPro" id="IPR026904">
    <property type="entry name" value="MnmG_C"/>
</dbReference>
<dbReference type="HAMAP" id="MF_00129">
    <property type="entry name" value="MnmG_GidA"/>
    <property type="match status" value="1"/>
</dbReference>
<dbReference type="InterPro" id="IPR036188">
    <property type="entry name" value="FAD/NAD-bd_sf"/>
</dbReference>
<evidence type="ECO:0000256" key="5">
    <source>
        <dbReference type="ARBA" id="ARBA00022490"/>
    </source>
</evidence>
<dbReference type="InterPro" id="IPR004416">
    <property type="entry name" value="MnmG"/>
</dbReference>
<dbReference type="PRINTS" id="PR00368">
    <property type="entry name" value="FADPNR"/>
</dbReference>
<evidence type="ECO:0000256" key="7">
    <source>
        <dbReference type="ARBA" id="ARBA00022694"/>
    </source>
</evidence>
<dbReference type="InterPro" id="IPR044920">
    <property type="entry name" value="MnmG_C_subdom_sf"/>
</dbReference>
<dbReference type="Gene3D" id="1.10.150.570">
    <property type="entry name" value="GidA associated domain, C-terminal subdomain"/>
    <property type="match status" value="1"/>
</dbReference>
<comment type="caution">
    <text evidence="14">The sequence shown here is derived from an EMBL/GenBank/DDBJ whole genome shotgun (WGS) entry which is preliminary data.</text>
</comment>
<sequence length="622" mass="68168">MKHSQFDVAVIGAGHAGTEAAHAAARMGAQTALITLSENDIGVMSCNPAIGGLGKGHLVREIDAMDGVMGRVADRAGIQFRLLNRRKGPAVQGPRAQADRALYRAAMLQETVGRPNLSIITGEVTDFLMAGDRVAGVILADGSEIPAKTVILTSGTFLRGVIHIGDVSRPGGRMGDRPSVRLAERLDSFDLPTARLKTGTPPRLDGRTIDWSVLERQEGDEEPTLFSFMSRSVVAPQIACGITHTNARTHEIIEQNLSRSAMYGGHIEGVGPRYCPSIEDKIVRFADKDSHQVFLEPEGVNDHTVYPNGISTSLPEDVQLEYVRSIKGLENAEILQPGYAIEYDYFDPRILTPRLSLPQIPGLYLAGQINGTTGYEEAAAQGLVAGLNAALEVRGADPLHFTRSNSYIGVMIDDLTTRGVAEPYRMFTSRAEFRLSLRADNADQRLTPTGISIGCVEEARKAEFSVKMERLEAAKARLTAETYTPRQIREVGIEVNQDGTRRDGMALLAFPKVEFEHLIPLIEGLSDVDEEIRRQLERDAMYANYIARQQRDVEAMKRDEAYEIPDDFDYDSLEGLSNEVKQKLSLARPGNIAQAGRVEGVTPAALTLILARLRRDLKVRNA</sequence>
<dbReference type="InterPro" id="IPR049312">
    <property type="entry name" value="GIDA_C_N"/>
</dbReference>
<evidence type="ECO:0000256" key="4">
    <source>
        <dbReference type="ARBA" id="ARBA00020461"/>
    </source>
</evidence>
<evidence type="ECO:0000313" key="15">
    <source>
        <dbReference type="Proteomes" id="UP000053791"/>
    </source>
</evidence>
<evidence type="ECO:0000256" key="9">
    <source>
        <dbReference type="ARBA" id="ARBA00023027"/>
    </source>
</evidence>
<dbReference type="OrthoDB" id="9815560at2"/>
<dbReference type="STRING" id="1685379.AVO45_08775"/>
<dbReference type="FunFam" id="3.50.50.60:FF:000002">
    <property type="entry name" value="tRNA uridine 5-carboxymethylaminomethyl modification enzyme MnmG"/>
    <property type="match status" value="1"/>
</dbReference>
<dbReference type="EMBL" id="LQBQ01000023">
    <property type="protein sequence ID" value="KUJ78183.1"/>
    <property type="molecule type" value="Genomic_DNA"/>
</dbReference>
<feature type="binding site" evidence="12">
    <location>
        <begin position="271"/>
        <end position="285"/>
    </location>
    <ligand>
        <name>NAD(+)</name>
        <dbReference type="ChEBI" id="CHEBI:57540"/>
    </ligand>
</feature>
<feature type="binding site" evidence="12">
    <location>
        <begin position="12"/>
        <end position="17"/>
    </location>
    <ligand>
        <name>FAD</name>
        <dbReference type="ChEBI" id="CHEBI:57692"/>
    </ligand>
</feature>
<dbReference type="GO" id="GO:0030488">
    <property type="term" value="P:tRNA methylation"/>
    <property type="evidence" value="ECO:0007669"/>
    <property type="project" value="TreeGrafter"/>
</dbReference>
<dbReference type="Proteomes" id="UP000053791">
    <property type="component" value="Unassembled WGS sequence"/>
</dbReference>
<comment type="subunit">
    <text evidence="10 12">Homodimer. Heterotetramer of two MnmE and two MnmG subunits.</text>
</comment>
<dbReference type="GO" id="GO:0005829">
    <property type="term" value="C:cytosol"/>
    <property type="evidence" value="ECO:0007669"/>
    <property type="project" value="TreeGrafter"/>
</dbReference>
<accession>A0A0X3TR51</accession>
<evidence type="ECO:0000259" key="13">
    <source>
        <dbReference type="SMART" id="SM01228"/>
    </source>
</evidence>
<comment type="subcellular location">
    <subcellularLocation>
        <location evidence="12">Cytoplasm</location>
    </subcellularLocation>
</comment>
<evidence type="ECO:0000256" key="10">
    <source>
        <dbReference type="ARBA" id="ARBA00025948"/>
    </source>
</evidence>
<dbReference type="NCBIfam" id="TIGR00136">
    <property type="entry name" value="mnmG_gidA"/>
    <property type="match status" value="1"/>
</dbReference>
<feature type="binding site" evidence="12">
    <location>
        <position position="124"/>
    </location>
    <ligand>
        <name>FAD</name>
        <dbReference type="ChEBI" id="CHEBI:57692"/>
    </ligand>
</feature>
<dbReference type="InterPro" id="IPR040131">
    <property type="entry name" value="MnmG_N"/>
</dbReference>
<dbReference type="PANTHER" id="PTHR11806">
    <property type="entry name" value="GLUCOSE INHIBITED DIVISION PROTEIN A"/>
    <property type="match status" value="1"/>
</dbReference>
<comment type="function">
    <text evidence="2 12">NAD-binding protein involved in the addition of a carboxymethylaminomethyl (cmnm) group at the wobble position (U34) of certain tRNAs, forming tRNA-cmnm(5)s(2)U34.</text>
</comment>
<gene>
    <name evidence="12" type="primary">mnmG</name>
    <name evidence="12" type="synonym">gidA</name>
    <name evidence="14" type="ORF">AVO45_08775</name>
</gene>
<evidence type="ECO:0000256" key="3">
    <source>
        <dbReference type="ARBA" id="ARBA00007653"/>
    </source>
</evidence>
<feature type="domain" description="tRNA uridine 5-carboxymethylaminomethyl modification enzyme C-terminal subdomain" evidence="13">
    <location>
        <begin position="540"/>
        <end position="611"/>
    </location>
</feature>
<evidence type="ECO:0000256" key="2">
    <source>
        <dbReference type="ARBA" id="ARBA00003717"/>
    </source>
</evidence>
<keyword evidence="5 12" id="KW-0963">Cytoplasm</keyword>
<evidence type="ECO:0000313" key="14">
    <source>
        <dbReference type="EMBL" id="KUJ78183.1"/>
    </source>
</evidence>
<dbReference type="PRINTS" id="PR00411">
    <property type="entry name" value="PNDRDTASEI"/>
</dbReference>
<dbReference type="InterPro" id="IPR002218">
    <property type="entry name" value="MnmG-rel"/>
</dbReference>
<dbReference type="PANTHER" id="PTHR11806:SF0">
    <property type="entry name" value="PROTEIN MTO1 HOMOLOG, MITOCHONDRIAL"/>
    <property type="match status" value="1"/>
</dbReference>
<dbReference type="FunFam" id="1.10.150.570:FF:000001">
    <property type="entry name" value="tRNA uridine 5-carboxymethylaminomethyl modification enzyme MnmG"/>
    <property type="match status" value="1"/>
</dbReference>
<dbReference type="InterPro" id="IPR047001">
    <property type="entry name" value="MnmG_C_subdom"/>
</dbReference>
<reference evidence="14 15" key="1">
    <citation type="submission" date="2015-12" db="EMBL/GenBank/DDBJ databases">
        <authorList>
            <person name="Shamseldin A."/>
            <person name="Moawad H."/>
            <person name="Abd El-Rahim W.M."/>
            <person name="Sadowsky M.J."/>
        </authorList>
    </citation>
    <scope>NUCLEOTIDE SEQUENCE [LARGE SCALE GENOMIC DNA]</scope>
    <source>
        <strain evidence="14 15">ZGT118</strain>
    </source>
</reference>
<keyword evidence="15" id="KW-1185">Reference proteome</keyword>
<dbReference type="PROSITE" id="PS01280">
    <property type="entry name" value="GIDA_1"/>
    <property type="match status" value="1"/>
</dbReference>
<dbReference type="GO" id="GO:0050660">
    <property type="term" value="F:flavin adenine dinucleotide binding"/>
    <property type="evidence" value="ECO:0007669"/>
    <property type="project" value="UniProtKB-UniRule"/>
</dbReference>
<evidence type="ECO:0000256" key="11">
    <source>
        <dbReference type="ARBA" id="ARBA00031800"/>
    </source>
</evidence>
<keyword evidence="6 12" id="KW-0285">Flavoprotein</keyword>
<dbReference type="PROSITE" id="PS01281">
    <property type="entry name" value="GIDA_2"/>
    <property type="match status" value="1"/>
</dbReference>
<dbReference type="AlphaFoldDB" id="A0A0X3TR51"/>
<dbReference type="SUPFAM" id="SSF51905">
    <property type="entry name" value="FAD/NAD(P)-binding domain"/>
    <property type="match status" value="1"/>
</dbReference>
<dbReference type="SMART" id="SM01228">
    <property type="entry name" value="GIDA_assoc_3"/>
    <property type="match status" value="1"/>
</dbReference>
<evidence type="ECO:0000256" key="12">
    <source>
        <dbReference type="HAMAP-Rule" id="MF_00129"/>
    </source>
</evidence>
<evidence type="ECO:0000256" key="8">
    <source>
        <dbReference type="ARBA" id="ARBA00022827"/>
    </source>
</evidence>
<dbReference type="Pfam" id="PF13932">
    <property type="entry name" value="SAM_GIDA_C"/>
    <property type="match status" value="1"/>
</dbReference>
<evidence type="ECO:0000256" key="1">
    <source>
        <dbReference type="ARBA" id="ARBA00001974"/>
    </source>
</evidence>
<comment type="cofactor">
    <cofactor evidence="1 12">
        <name>FAD</name>
        <dbReference type="ChEBI" id="CHEBI:57692"/>
    </cofactor>
</comment>
<dbReference type="Gene3D" id="1.10.10.1800">
    <property type="entry name" value="tRNA uridine 5-carboxymethylaminomethyl modification enzyme MnmG/GidA"/>
    <property type="match status" value="1"/>
</dbReference>
<proteinExistence type="inferred from homology"/>
<name>A0A0X3TR51_9RHOB</name>
<keyword evidence="9 12" id="KW-0520">NAD</keyword>
<dbReference type="Pfam" id="PF21680">
    <property type="entry name" value="GIDA_C_1st"/>
    <property type="match status" value="1"/>
</dbReference>
<protein>
    <recommendedName>
        <fullName evidence="4 12">tRNA uridine 5-carboxymethylaminomethyl modification enzyme MnmG</fullName>
    </recommendedName>
    <alternativeName>
        <fullName evidence="11 12">Glucose-inhibited division protein A</fullName>
    </alternativeName>
</protein>
<feature type="binding site" evidence="12">
    <location>
        <position position="179"/>
    </location>
    <ligand>
        <name>FAD</name>
        <dbReference type="ChEBI" id="CHEBI:57692"/>
    </ligand>
</feature>
<organism evidence="14 15">
    <name type="scientific">Ruegeria marisrubri</name>
    <dbReference type="NCBI Taxonomy" id="1685379"/>
    <lineage>
        <taxon>Bacteria</taxon>
        <taxon>Pseudomonadati</taxon>
        <taxon>Pseudomonadota</taxon>
        <taxon>Alphaproteobacteria</taxon>
        <taxon>Rhodobacterales</taxon>
        <taxon>Roseobacteraceae</taxon>
        <taxon>Ruegeria</taxon>
    </lineage>
</organism>
<dbReference type="GO" id="GO:0002098">
    <property type="term" value="P:tRNA wobble uridine modification"/>
    <property type="evidence" value="ECO:0007669"/>
    <property type="project" value="InterPro"/>
</dbReference>
<dbReference type="FunFam" id="3.50.50.60:FF:000082">
    <property type="entry name" value="protein MTO1 homolog, mitochondrial isoform X1"/>
    <property type="match status" value="1"/>
</dbReference>
<keyword evidence="7 12" id="KW-0819">tRNA processing</keyword>
<dbReference type="RefSeq" id="WP_068347411.1">
    <property type="nucleotide sequence ID" value="NZ_LQBQ01000023.1"/>
</dbReference>
<dbReference type="InterPro" id="IPR020595">
    <property type="entry name" value="MnmG-rel_CS"/>
</dbReference>
<evidence type="ECO:0000256" key="6">
    <source>
        <dbReference type="ARBA" id="ARBA00022630"/>
    </source>
</evidence>
<keyword evidence="8 12" id="KW-0274">FAD</keyword>
<dbReference type="Pfam" id="PF01134">
    <property type="entry name" value="GIDA"/>
    <property type="match status" value="1"/>
</dbReference>
<comment type="similarity">
    <text evidence="3 12">Belongs to the MnmG family.</text>
</comment>
<dbReference type="Gene3D" id="3.50.50.60">
    <property type="entry name" value="FAD/NAD(P)-binding domain"/>
    <property type="match status" value="2"/>
</dbReference>